<organism evidence="1 2">
    <name type="scientific">Halococcus morrhuae DSM 1307</name>
    <dbReference type="NCBI Taxonomy" id="931277"/>
    <lineage>
        <taxon>Archaea</taxon>
        <taxon>Methanobacteriati</taxon>
        <taxon>Methanobacteriota</taxon>
        <taxon>Stenosarchaea group</taxon>
        <taxon>Halobacteria</taxon>
        <taxon>Halobacteriales</taxon>
        <taxon>Halococcaceae</taxon>
        <taxon>Halococcus</taxon>
    </lineage>
</organism>
<protein>
    <submittedName>
        <fullName evidence="1">Uncharacterized protein</fullName>
    </submittedName>
</protein>
<keyword evidence="2" id="KW-1185">Reference proteome</keyword>
<proteinExistence type="predicted"/>
<dbReference type="Proteomes" id="UP000011568">
    <property type="component" value="Unassembled WGS sequence"/>
</dbReference>
<evidence type="ECO:0000313" key="1">
    <source>
        <dbReference type="EMBL" id="EMA39408.1"/>
    </source>
</evidence>
<dbReference type="RefSeq" id="WP_004055946.1">
    <property type="nucleotide sequence ID" value="NZ_AOMC01000161.1"/>
</dbReference>
<evidence type="ECO:0000313" key="2">
    <source>
        <dbReference type="Proteomes" id="UP000011568"/>
    </source>
</evidence>
<dbReference type="PATRIC" id="fig|931277.6.peg.2980"/>
<sequence>MSDELDPAAFEELPSTDIAVHYHVHYGMAGSFPLRLADLFFADDGLHIAEYAYITPLFGLGTRKHRRESRGMQAIYDHHGLDEVLLQADSVTWLAYDAIERVRLHDGGRLGRPKLTVSTDEDSYAYRIHDEDSAELAAEIETCADRHGFRVETVSGVGFSPIENVRRFLP</sequence>
<dbReference type="AlphaFoldDB" id="M0M1Y1"/>
<dbReference type="OrthoDB" id="298800at2157"/>
<name>M0M1Y1_HALMO</name>
<dbReference type="STRING" id="931277.C448_15164"/>
<dbReference type="EMBL" id="AOMC01000161">
    <property type="protein sequence ID" value="EMA39408.1"/>
    <property type="molecule type" value="Genomic_DNA"/>
</dbReference>
<gene>
    <name evidence="1" type="ORF">C448_15164</name>
</gene>
<accession>M0M1Y1</accession>
<comment type="caution">
    <text evidence="1">The sequence shown here is derived from an EMBL/GenBank/DDBJ whole genome shotgun (WGS) entry which is preliminary data.</text>
</comment>
<reference evidence="1 2" key="1">
    <citation type="journal article" date="2014" name="PLoS Genet.">
        <title>Phylogenetically driven sequencing of extremely halophilic archaea reveals strategies for static and dynamic osmo-response.</title>
        <authorList>
            <person name="Becker E.A."/>
            <person name="Seitzer P.M."/>
            <person name="Tritt A."/>
            <person name="Larsen D."/>
            <person name="Krusor M."/>
            <person name="Yao A.I."/>
            <person name="Wu D."/>
            <person name="Madern D."/>
            <person name="Eisen J.A."/>
            <person name="Darling A.E."/>
            <person name="Facciotti M.T."/>
        </authorList>
    </citation>
    <scope>NUCLEOTIDE SEQUENCE [LARGE SCALE GENOMIC DNA]</scope>
    <source>
        <strain evidence="1 2">DSM 1307</strain>
    </source>
</reference>
<dbReference type="eggNOG" id="arCOG14585">
    <property type="taxonomic scope" value="Archaea"/>
</dbReference>